<dbReference type="Proteomes" id="UP000018208">
    <property type="component" value="Unassembled WGS sequence"/>
</dbReference>
<gene>
    <name evidence="1" type="ORF">SS50377_16798</name>
    <name evidence="2" type="ORF">SS50377_24904</name>
</gene>
<keyword evidence="3" id="KW-1185">Reference proteome</keyword>
<name>V6LI98_9EUKA</name>
<organism evidence="1">
    <name type="scientific">Spironucleus salmonicida</name>
    <dbReference type="NCBI Taxonomy" id="348837"/>
    <lineage>
        <taxon>Eukaryota</taxon>
        <taxon>Metamonada</taxon>
        <taxon>Diplomonadida</taxon>
        <taxon>Hexamitidae</taxon>
        <taxon>Hexamitinae</taxon>
        <taxon>Spironucleus</taxon>
    </lineage>
</organism>
<evidence type="ECO:0000313" key="2">
    <source>
        <dbReference type="EMBL" id="KAH0572791.1"/>
    </source>
</evidence>
<dbReference type="EMBL" id="KI546136">
    <property type="protein sequence ID" value="EST43436.1"/>
    <property type="molecule type" value="Genomic_DNA"/>
</dbReference>
<evidence type="ECO:0000313" key="1">
    <source>
        <dbReference type="EMBL" id="EST43436.1"/>
    </source>
</evidence>
<dbReference type="EMBL" id="AUWU02000005">
    <property type="protein sequence ID" value="KAH0572791.1"/>
    <property type="molecule type" value="Genomic_DNA"/>
</dbReference>
<dbReference type="VEuPathDB" id="GiardiaDB:SS50377_24904"/>
<accession>V6LI98</accession>
<sequence>MRDNKTTMIHSTQQKLDNLAQNQYLARSQQVIKPLVCLPMISKSNQISHLSLHPICCDNIQLYMKSKQQLSTSIQRISQFKLSSSQSNDENVKIEQPARIISCISQTVINPLTLFDDDQVGTQHNCSENICDLFNDVDDDIF</sequence>
<protein>
    <submittedName>
        <fullName evidence="1">Uncharacterized protein</fullName>
    </submittedName>
</protein>
<reference evidence="1 2" key="1">
    <citation type="journal article" date="2014" name="PLoS Genet.">
        <title>The Genome of Spironucleus salmonicida Highlights a Fish Pathogen Adapted to Fluctuating Environments.</title>
        <authorList>
            <person name="Xu F."/>
            <person name="Jerlstrom-Hultqvist J."/>
            <person name="Einarsson E."/>
            <person name="Astvaldsson A."/>
            <person name="Svard S.G."/>
            <person name="Andersson J.O."/>
        </authorList>
    </citation>
    <scope>NUCLEOTIDE SEQUENCE</scope>
    <source>
        <strain evidence="2">ATCC 50377</strain>
    </source>
</reference>
<reference evidence="2" key="2">
    <citation type="submission" date="2020-12" db="EMBL/GenBank/DDBJ databases">
        <title>New Spironucleus salmonicida genome in near-complete chromosomes.</title>
        <authorList>
            <person name="Xu F."/>
            <person name="Kurt Z."/>
            <person name="Jimenez-Gonzalez A."/>
            <person name="Astvaldsson A."/>
            <person name="Andersson J.O."/>
            <person name="Svard S.G."/>
        </authorList>
    </citation>
    <scope>NUCLEOTIDE SEQUENCE</scope>
    <source>
        <strain evidence="2">ATCC 50377</strain>
    </source>
</reference>
<dbReference type="AlphaFoldDB" id="V6LI98"/>
<proteinExistence type="predicted"/>
<evidence type="ECO:0000313" key="3">
    <source>
        <dbReference type="Proteomes" id="UP000018208"/>
    </source>
</evidence>